<dbReference type="Gene3D" id="1.10.150.240">
    <property type="entry name" value="Putative phosphatase, domain 2"/>
    <property type="match status" value="1"/>
</dbReference>
<dbReference type="PANTHER" id="PTHR43481:SF4">
    <property type="entry name" value="GLYCEROL-1-PHOSPHATE PHOSPHOHYDROLASE 1-RELATED"/>
    <property type="match status" value="1"/>
</dbReference>
<dbReference type="InterPro" id="IPR023214">
    <property type="entry name" value="HAD_sf"/>
</dbReference>
<evidence type="ECO:0000313" key="3">
    <source>
        <dbReference type="Proteomes" id="UP000000593"/>
    </source>
</evidence>
<dbReference type="HOGENOM" id="CLU_045011_13_3_6"/>
<dbReference type="InterPro" id="IPR010976">
    <property type="entry name" value="B-phosphoglucomutase_hydrolase"/>
</dbReference>
<dbReference type="AlphaFoldDB" id="Q6LQF7"/>
<name>Q6LQF7_PHOPR</name>
<dbReference type="GO" id="GO:0050308">
    <property type="term" value="F:sugar-phosphatase activity"/>
    <property type="evidence" value="ECO:0007669"/>
    <property type="project" value="TreeGrafter"/>
</dbReference>
<dbReference type="PANTHER" id="PTHR43481">
    <property type="entry name" value="FRUCTOSE-1-PHOSPHATE PHOSPHATASE"/>
    <property type="match status" value="1"/>
</dbReference>
<dbReference type="STRING" id="298386.PBPRA2067"/>
<dbReference type="InterPro" id="IPR051806">
    <property type="entry name" value="HAD-like_SPP"/>
</dbReference>
<keyword evidence="3" id="KW-1185">Reference proteome</keyword>
<dbReference type="KEGG" id="ppr:PBPRA2067"/>
<dbReference type="EMBL" id="CR378669">
    <property type="protein sequence ID" value="CAG20469.1"/>
    <property type="molecule type" value="Genomic_DNA"/>
</dbReference>
<dbReference type="NCBIfam" id="TIGR02009">
    <property type="entry name" value="PGMB-YQAB-SF"/>
    <property type="match status" value="1"/>
</dbReference>
<sequence length="204" mass="22776">MAEEYIMDLAKYKGIIFDMDGTLVDSMPAHLNAWQETCEAFDIPFDREWFYTLGGMPTIKTAYAINEKYQLDCDPVLLAESKLRVFDDIPHKGDVIPATFNVLKQQKALSKKIAIGTGCQRRHADELLEVTGLMPYLDAVVTSNDVENHKPNPDTFLEAAKRIGIEPKDCIVFEDTELGRSAAISAGMDCYLVTDGQISEFKSA</sequence>
<dbReference type="Proteomes" id="UP000000593">
    <property type="component" value="Chromosome 1"/>
</dbReference>
<comment type="similarity">
    <text evidence="1">Belongs to the HAD-like hydrolase superfamily. CbbY/CbbZ/Gph/YieH family.</text>
</comment>
<dbReference type="eggNOG" id="COG0637">
    <property type="taxonomic scope" value="Bacteria"/>
</dbReference>
<dbReference type="SFLD" id="SFLDS00003">
    <property type="entry name" value="Haloacid_Dehalogenase"/>
    <property type="match status" value="1"/>
</dbReference>
<dbReference type="InterPro" id="IPR006439">
    <property type="entry name" value="HAD-SF_hydro_IA"/>
</dbReference>
<dbReference type="NCBIfam" id="TIGR01509">
    <property type="entry name" value="HAD-SF-IA-v3"/>
    <property type="match status" value="1"/>
</dbReference>
<dbReference type="SUPFAM" id="SSF56784">
    <property type="entry name" value="HAD-like"/>
    <property type="match status" value="1"/>
</dbReference>
<dbReference type="InterPro" id="IPR036412">
    <property type="entry name" value="HAD-like_sf"/>
</dbReference>
<proteinExistence type="inferred from homology"/>
<gene>
    <name evidence="2" type="primary">STY2946</name>
    <name evidence="2" type="ordered locus">PBPRA2067</name>
</gene>
<dbReference type="Gene3D" id="3.40.50.1000">
    <property type="entry name" value="HAD superfamily/HAD-like"/>
    <property type="match status" value="1"/>
</dbReference>
<dbReference type="SFLD" id="SFLDG01129">
    <property type="entry name" value="C1.5:_HAD__Beta-PGM__Phosphata"/>
    <property type="match status" value="1"/>
</dbReference>
<reference evidence="3" key="1">
    <citation type="journal article" date="2005" name="Science">
        <title>Life at depth: Photobacterium profundum genome sequence and expression analysis.</title>
        <authorList>
            <person name="Vezzi A."/>
            <person name="Campanaro S."/>
            <person name="D'Angelo M."/>
            <person name="Simonato F."/>
            <person name="Vitulo N."/>
            <person name="Lauro F.M."/>
            <person name="Cestaro A."/>
            <person name="Malacrida G."/>
            <person name="Simionati B."/>
            <person name="Cannata N."/>
            <person name="Romualdi C."/>
            <person name="Bartlett D.H."/>
            <person name="Valle G."/>
        </authorList>
    </citation>
    <scope>NUCLEOTIDE SEQUENCE [LARGE SCALE GENOMIC DNA]</scope>
    <source>
        <strain evidence="3">ATCC BAA-1253 / SS9</strain>
    </source>
</reference>
<evidence type="ECO:0000256" key="1">
    <source>
        <dbReference type="ARBA" id="ARBA00006171"/>
    </source>
</evidence>
<protein>
    <submittedName>
        <fullName evidence="2">Hypothetical phosphatase/phosphohexomutase</fullName>
    </submittedName>
</protein>
<dbReference type="Pfam" id="PF13419">
    <property type="entry name" value="HAD_2"/>
    <property type="match status" value="1"/>
</dbReference>
<evidence type="ECO:0000313" key="2">
    <source>
        <dbReference type="EMBL" id="CAG20469.1"/>
    </source>
</evidence>
<organism evidence="2 3">
    <name type="scientific">Photobacterium profundum (strain SS9)</name>
    <dbReference type="NCBI Taxonomy" id="298386"/>
    <lineage>
        <taxon>Bacteria</taxon>
        <taxon>Pseudomonadati</taxon>
        <taxon>Pseudomonadota</taxon>
        <taxon>Gammaproteobacteria</taxon>
        <taxon>Vibrionales</taxon>
        <taxon>Vibrionaceae</taxon>
        <taxon>Photobacterium</taxon>
    </lineage>
</organism>
<dbReference type="SFLD" id="SFLDG01135">
    <property type="entry name" value="C1.5.6:_HAD__Beta-PGM__Phospha"/>
    <property type="match status" value="1"/>
</dbReference>
<accession>Q6LQF7</accession>
<dbReference type="CDD" id="cd07505">
    <property type="entry name" value="HAD_BPGM-like"/>
    <property type="match status" value="1"/>
</dbReference>
<dbReference type="InterPro" id="IPR023198">
    <property type="entry name" value="PGP-like_dom2"/>
</dbReference>
<dbReference type="InterPro" id="IPR041492">
    <property type="entry name" value="HAD_2"/>
</dbReference>